<dbReference type="PANTHER" id="PTHR22959">
    <property type="entry name" value="PYM PROTEIN"/>
    <property type="match status" value="1"/>
</dbReference>
<dbReference type="InterPro" id="IPR015362">
    <property type="entry name" value="WIBG_mago-bd"/>
</dbReference>
<dbReference type="InterPro" id="IPR036348">
    <property type="entry name" value="WIBG_N_sf"/>
</dbReference>
<name>A0A1Y1WC69_9FUNG</name>
<feature type="domain" description="WIBG Mago-binding" evidence="2">
    <location>
        <begin position="12"/>
        <end position="38"/>
    </location>
</feature>
<evidence type="ECO:0000313" key="4">
    <source>
        <dbReference type="Proteomes" id="UP000193922"/>
    </source>
</evidence>
<dbReference type="SMART" id="SM01273">
    <property type="entry name" value="Mago-bind"/>
    <property type="match status" value="1"/>
</dbReference>
<protein>
    <recommendedName>
        <fullName evidence="2">WIBG Mago-binding domain-containing protein</fullName>
    </recommendedName>
</protein>
<feature type="region of interest" description="Disordered" evidence="1">
    <location>
        <begin position="1"/>
        <end position="27"/>
    </location>
</feature>
<dbReference type="EMBL" id="MCFD01000004">
    <property type="protein sequence ID" value="ORX71133.1"/>
    <property type="molecule type" value="Genomic_DNA"/>
</dbReference>
<dbReference type="Pfam" id="PF09282">
    <property type="entry name" value="Mago-bind"/>
    <property type="match status" value="1"/>
</dbReference>
<feature type="compositionally biased region" description="Basic and acidic residues" evidence="1">
    <location>
        <begin position="11"/>
        <end position="27"/>
    </location>
</feature>
<feature type="compositionally biased region" description="Basic and acidic residues" evidence="1">
    <location>
        <begin position="59"/>
        <end position="74"/>
    </location>
</feature>
<dbReference type="GO" id="GO:0005737">
    <property type="term" value="C:cytoplasm"/>
    <property type="evidence" value="ECO:0007669"/>
    <property type="project" value="TreeGrafter"/>
</dbReference>
<reference evidence="3 4" key="1">
    <citation type="submission" date="2016-07" db="EMBL/GenBank/DDBJ databases">
        <title>Pervasive Adenine N6-methylation of Active Genes in Fungi.</title>
        <authorList>
            <consortium name="DOE Joint Genome Institute"/>
            <person name="Mondo S.J."/>
            <person name="Dannebaum R.O."/>
            <person name="Kuo R.C."/>
            <person name="Labutti K."/>
            <person name="Haridas S."/>
            <person name="Kuo A."/>
            <person name="Salamov A."/>
            <person name="Ahrendt S.R."/>
            <person name="Lipzen A."/>
            <person name="Sullivan W."/>
            <person name="Andreopoulos W.B."/>
            <person name="Clum A."/>
            <person name="Lindquist E."/>
            <person name="Daum C."/>
            <person name="Ramamoorthy G.K."/>
            <person name="Gryganskyi A."/>
            <person name="Culley D."/>
            <person name="Magnuson J.K."/>
            <person name="James T.Y."/>
            <person name="O'Malley M.A."/>
            <person name="Stajich J.E."/>
            <person name="Spatafora J.W."/>
            <person name="Visel A."/>
            <person name="Grigoriev I.V."/>
        </authorList>
    </citation>
    <scope>NUCLEOTIDE SEQUENCE [LARGE SCALE GENOMIC DNA]</scope>
    <source>
        <strain evidence="3 4">ATCC 12442</strain>
    </source>
</reference>
<feature type="region of interest" description="Disordered" evidence="1">
    <location>
        <begin position="46"/>
        <end position="130"/>
    </location>
</feature>
<dbReference type="Proteomes" id="UP000193922">
    <property type="component" value="Unassembled WGS sequence"/>
</dbReference>
<dbReference type="GO" id="GO:0035145">
    <property type="term" value="C:exon-exon junction complex"/>
    <property type="evidence" value="ECO:0007669"/>
    <property type="project" value="TreeGrafter"/>
</dbReference>
<proteinExistence type="predicted"/>
<gene>
    <name evidence="3" type="ORF">DL89DRAFT_291707</name>
</gene>
<dbReference type="GeneID" id="63806875"/>
<feature type="compositionally biased region" description="Basic and acidic residues" evidence="1">
    <location>
        <begin position="87"/>
        <end position="106"/>
    </location>
</feature>
<dbReference type="PANTHER" id="PTHR22959:SF0">
    <property type="entry name" value="PARTNER OF Y14 AND MAGO"/>
    <property type="match status" value="1"/>
</dbReference>
<sequence>MTEPRTQTETQEERVIPASRRADGSLRKERRIRTGFVAIEERQRYVPPAARRRAQAEGPQRENFPEPPKAERIAKTAGDWPVLPKKANLDKDRLEKSHELRGKKADTSGNWRAPAAAPTAKDKAEQDEDDLLVNAMQKVTLSDAKEK</sequence>
<dbReference type="SUPFAM" id="SSF101931">
    <property type="entry name" value="Pym (Within the bgcn gene intron protein, WIBG), N-terminal domain"/>
    <property type="match status" value="1"/>
</dbReference>
<dbReference type="AlphaFoldDB" id="A0A1Y1WC69"/>
<dbReference type="GO" id="GO:0003723">
    <property type="term" value="F:RNA binding"/>
    <property type="evidence" value="ECO:0007669"/>
    <property type="project" value="TreeGrafter"/>
</dbReference>
<evidence type="ECO:0000256" key="1">
    <source>
        <dbReference type="SAM" id="MobiDB-lite"/>
    </source>
</evidence>
<dbReference type="GO" id="GO:1903259">
    <property type="term" value="P:exon-exon junction complex disassembly"/>
    <property type="evidence" value="ECO:0007669"/>
    <property type="project" value="InterPro"/>
</dbReference>
<accession>A0A1Y1WC69</accession>
<organism evidence="3 4">
    <name type="scientific">Linderina pennispora</name>
    <dbReference type="NCBI Taxonomy" id="61395"/>
    <lineage>
        <taxon>Eukaryota</taxon>
        <taxon>Fungi</taxon>
        <taxon>Fungi incertae sedis</taxon>
        <taxon>Zoopagomycota</taxon>
        <taxon>Kickxellomycotina</taxon>
        <taxon>Kickxellomycetes</taxon>
        <taxon>Kickxellales</taxon>
        <taxon>Kickxellaceae</taxon>
        <taxon>Linderina</taxon>
    </lineage>
</organism>
<keyword evidence="4" id="KW-1185">Reference proteome</keyword>
<evidence type="ECO:0000313" key="3">
    <source>
        <dbReference type="EMBL" id="ORX71133.1"/>
    </source>
</evidence>
<dbReference type="RefSeq" id="XP_040744648.1">
    <property type="nucleotide sequence ID" value="XM_040890227.1"/>
</dbReference>
<dbReference type="InterPro" id="IPR039333">
    <property type="entry name" value="PYM1"/>
</dbReference>
<dbReference type="OrthoDB" id="21625at2759"/>
<comment type="caution">
    <text evidence="3">The sequence shown here is derived from an EMBL/GenBank/DDBJ whole genome shotgun (WGS) entry which is preliminary data.</text>
</comment>
<evidence type="ECO:0000259" key="2">
    <source>
        <dbReference type="SMART" id="SM01273"/>
    </source>
</evidence>